<evidence type="ECO:0000256" key="2">
    <source>
        <dbReference type="ARBA" id="ARBA00022692"/>
    </source>
</evidence>
<feature type="transmembrane region" description="Helical" evidence="5">
    <location>
        <begin position="21"/>
        <end position="43"/>
    </location>
</feature>
<dbReference type="RefSeq" id="WP_044853446.1">
    <property type="nucleotide sequence ID" value="NZ_CP016174.1"/>
</dbReference>
<dbReference type="STRING" id="31958.SD37_18170"/>
<dbReference type="GO" id="GO:0022857">
    <property type="term" value="F:transmembrane transporter activity"/>
    <property type="evidence" value="ECO:0007669"/>
    <property type="project" value="InterPro"/>
</dbReference>
<feature type="domain" description="Major facilitator superfamily (MFS) profile" evidence="6">
    <location>
        <begin position="17"/>
        <end position="387"/>
    </location>
</feature>
<feature type="transmembrane region" description="Helical" evidence="5">
    <location>
        <begin position="49"/>
        <end position="71"/>
    </location>
</feature>
<dbReference type="KEGG" id="aori:SD37_18170"/>
<evidence type="ECO:0000313" key="8">
    <source>
        <dbReference type="Proteomes" id="UP000093695"/>
    </source>
</evidence>
<evidence type="ECO:0000259" key="6">
    <source>
        <dbReference type="PROSITE" id="PS50850"/>
    </source>
</evidence>
<dbReference type="PROSITE" id="PS50850">
    <property type="entry name" value="MFS"/>
    <property type="match status" value="1"/>
</dbReference>
<dbReference type="InterPro" id="IPR036259">
    <property type="entry name" value="MFS_trans_sf"/>
</dbReference>
<feature type="transmembrane region" description="Helical" evidence="5">
    <location>
        <begin position="275"/>
        <end position="293"/>
    </location>
</feature>
<evidence type="ECO:0000256" key="1">
    <source>
        <dbReference type="ARBA" id="ARBA00004651"/>
    </source>
</evidence>
<dbReference type="InterPro" id="IPR020846">
    <property type="entry name" value="MFS_dom"/>
</dbReference>
<organism evidence="7 8">
    <name type="scientific">Amycolatopsis orientalis</name>
    <name type="common">Nocardia orientalis</name>
    <dbReference type="NCBI Taxonomy" id="31958"/>
    <lineage>
        <taxon>Bacteria</taxon>
        <taxon>Bacillati</taxon>
        <taxon>Actinomycetota</taxon>
        <taxon>Actinomycetes</taxon>
        <taxon>Pseudonocardiales</taxon>
        <taxon>Pseudonocardiaceae</taxon>
        <taxon>Amycolatopsis</taxon>
    </lineage>
</organism>
<evidence type="ECO:0000256" key="4">
    <source>
        <dbReference type="ARBA" id="ARBA00023136"/>
    </source>
</evidence>
<feature type="transmembrane region" description="Helical" evidence="5">
    <location>
        <begin position="299"/>
        <end position="322"/>
    </location>
</feature>
<dbReference type="SUPFAM" id="SSF103473">
    <property type="entry name" value="MFS general substrate transporter"/>
    <property type="match status" value="1"/>
</dbReference>
<dbReference type="InterPro" id="IPR011701">
    <property type="entry name" value="MFS"/>
</dbReference>
<keyword evidence="4 5" id="KW-0472">Membrane</keyword>
<dbReference type="Gene3D" id="1.20.1250.20">
    <property type="entry name" value="MFS general substrate transporter like domains"/>
    <property type="match status" value="1"/>
</dbReference>
<feature type="transmembrane region" description="Helical" evidence="5">
    <location>
        <begin position="78"/>
        <end position="100"/>
    </location>
</feature>
<dbReference type="AlphaFoldDB" id="A0A193CB60"/>
<evidence type="ECO:0000256" key="3">
    <source>
        <dbReference type="ARBA" id="ARBA00022989"/>
    </source>
</evidence>
<evidence type="ECO:0000256" key="5">
    <source>
        <dbReference type="SAM" id="Phobius"/>
    </source>
</evidence>
<keyword evidence="2 5" id="KW-0812">Transmembrane</keyword>
<name>A0A193CB60_AMYOR</name>
<feature type="transmembrane region" description="Helical" evidence="5">
    <location>
        <begin position="169"/>
        <end position="190"/>
    </location>
</feature>
<dbReference type="Pfam" id="PF07690">
    <property type="entry name" value="MFS_1"/>
    <property type="match status" value="1"/>
</dbReference>
<keyword evidence="8" id="KW-1185">Reference proteome</keyword>
<dbReference type="PANTHER" id="PTHR23531:SF1">
    <property type="entry name" value="QUINOLENE RESISTANCE PROTEIN NORA"/>
    <property type="match status" value="1"/>
</dbReference>
<feature type="transmembrane region" description="Helical" evidence="5">
    <location>
        <begin position="211"/>
        <end position="233"/>
    </location>
</feature>
<dbReference type="Proteomes" id="UP000093695">
    <property type="component" value="Chromosome"/>
</dbReference>
<dbReference type="eggNOG" id="COG2814">
    <property type="taxonomic scope" value="Bacteria"/>
</dbReference>
<dbReference type="EMBL" id="CP016174">
    <property type="protein sequence ID" value="ANN21856.1"/>
    <property type="molecule type" value="Genomic_DNA"/>
</dbReference>
<keyword evidence="3 5" id="KW-1133">Transmembrane helix</keyword>
<feature type="transmembrane region" description="Helical" evidence="5">
    <location>
        <begin position="142"/>
        <end position="163"/>
    </location>
</feature>
<dbReference type="GO" id="GO:0005886">
    <property type="term" value="C:plasma membrane"/>
    <property type="evidence" value="ECO:0007669"/>
    <property type="project" value="UniProtKB-SubCell"/>
</dbReference>
<dbReference type="PANTHER" id="PTHR23531">
    <property type="entry name" value="QUINOLENE RESISTANCE PROTEIN NORA"/>
    <property type="match status" value="1"/>
</dbReference>
<proteinExistence type="predicted"/>
<evidence type="ECO:0000313" key="7">
    <source>
        <dbReference type="EMBL" id="ANN21856.1"/>
    </source>
</evidence>
<feature type="transmembrane region" description="Helical" evidence="5">
    <location>
        <begin position="334"/>
        <end position="355"/>
    </location>
</feature>
<feature type="transmembrane region" description="Helical" evidence="5">
    <location>
        <begin position="361"/>
        <end position="381"/>
    </location>
</feature>
<dbReference type="InterPro" id="IPR052714">
    <property type="entry name" value="MFS_Exporter"/>
</dbReference>
<reference evidence="7 8" key="1">
    <citation type="journal article" date="2015" name="Genome Announc.">
        <title>Draft Genome Sequence of Norvancomycin-Producing Strain Amycolatopsis orientalis CPCC200066.</title>
        <authorList>
            <person name="Lei X."/>
            <person name="Yuan F."/>
            <person name="Shi Y."/>
            <person name="Li X."/>
            <person name="Wang L."/>
            <person name="Hong B."/>
        </authorList>
    </citation>
    <scope>NUCLEOTIDE SEQUENCE [LARGE SCALE GENOMIC DNA]</scope>
    <source>
        <strain evidence="7 8">B-37</strain>
    </source>
</reference>
<gene>
    <name evidence="7" type="ORF">SD37_18170</name>
</gene>
<feature type="transmembrane region" description="Helical" evidence="5">
    <location>
        <begin position="245"/>
        <end position="263"/>
    </location>
</feature>
<feature type="transmembrane region" description="Helical" evidence="5">
    <location>
        <begin position="106"/>
        <end position="130"/>
    </location>
</feature>
<comment type="subcellular location">
    <subcellularLocation>
        <location evidence="1">Cell membrane</location>
        <topology evidence="1">Multi-pass membrane protein</topology>
    </subcellularLocation>
</comment>
<sequence length="388" mass="38702">MIGKPLFTTSSPKASKELVMLLVAAFGALSGFYLLVSVVPLYTAGSGGGGFGAGLVTGTMMLSTVVTELAVPRLLARLGYRAVLALGLLLLGVPALALIATSDTALVLAVSLVRGAGLGIVVVVGSALAAELSPARHRGEGLAVYGVVVGVPAVVGLPAGIWLSERFGFTAVFAVAGAVSLVPLAVVSALPSKSGDVTTSGSVFGAFRAGGLARPTVVFTAITVGAGVFATFLPLAVSAEARGTAAFALLVQSLTMSVARFAAGRFGDRHGSGRLLVPSVLVSALGAALLLWADDPVAMVAGMALFGAGFGAAQNVTLALMMERVEAADYGRTSALWNVAYDAGFGIGAVGFGMLAGPFGYGTGFAFTAAVVLAALVPAMLDRRVAKP</sequence>
<protein>
    <recommendedName>
        <fullName evidence="6">Major facilitator superfamily (MFS) profile domain-containing protein</fullName>
    </recommendedName>
</protein>
<accession>A0A193CB60</accession>